<dbReference type="EMBL" id="JBHSMP010000038">
    <property type="protein sequence ID" value="MFC5431663.1"/>
    <property type="molecule type" value="Genomic_DNA"/>
</dbReference>
<dbReference type="Gene3D" id="1.10.10.640">
    <property type="entry name" value="phospholipid-binding protein"/>
    <property type="match status" value="1"/>
</dbReference>
<name>A0ABW0JET7_9BURK</name>
<comment type="caution">
    <text evidence="2">The sequence shown here is derived from an EMBL/GenBank/DDBJ whole genome shotgun (WGS) entry which is preliminary data.</text>
</comment>
<keyword evidence="3" id="KW-1185">Reference proteome</keyword>
<reference evidence="3" key="1">
    <citation type="journal article" date="2019" name="Int. J. Syst. Evol. Microbiol.">
        <title>The Global Catalogue of Microorganisms (GCM) 10K type strain sequencing project: providing services to taxonomists for standard genome sequencing and annotation.</title>
        <authorList>
            <consortium name="The Broad Institute Genomics Platform"/>
            <consortium name="The Broad Institute Genome Sequencing Center for Infectious Disease"/>
            <person name="Wu L."/>
            <person name="Ma J."/>
        </authorList>
    </citation>
    <scope>NUCLEOTIDE SEQUENCE [LARGE SCALE GENOMIC DNA]</scope>
    <source>
        <strain evidence="3">CCUG 56042</strain>
    </source>
</reference>
<dbReference type="PANTHER" id="PTHR36573:SF1">
    <property type="entry name" value="INTERMEMBRANE PHOSPHOLIPID TRANSPORT SYSTEM BINDING PROTEIN MLAC"/>
    <property type="match status" value="1"/>
</dbReference>
<dbReference type="RefSeq" id="WP_377715072.1">
    <property type="nucleotide sequence ID" value="NZ_JBHSMP010000038.1"/>
</dbReference>
<dbReference type="Pfam" id="PF05494">
    <property type="entry name" value="MlaC"/>
    <property type="match status" value="1"/>
</dbReference>
<dbReference type="Proteomes" id="UP001596103">
    <property type="component" value="Unassembled WGS sequence"/>
</dbReference>
<dbReference type="PANTHER" id="PTHR36573">
    <property type="entry name" value="INTERMEMBRANE PHOSPHOLIPID TRANSPORT SYSTEM BINDING PROTEIN MLAC"/>
    <property type="match status" value="1"/>
</dbReference>
<feature type="signal peptide" evidence="1">
    <location>
        <begin position="1"/>
        <end position="26"/>
    </location>
</feature>
<evidence type="ECO:0000313" key="2">
    <source>
        <dbReference type="EMBL" id="MFC5431663.1"/>
    </source>
</evidence>
<organism evidence="2 3">
    <name type="scientific">Paraburkholderia denitrificans</name>
    <dbReference type="NCBI Taxonomy" id="694025"/>
    <lineage>
        <taxon>Bacteria</taxon>
        <taxon>Pseudomonadati</taxon>
        <taxon>Pseudomonadota</taxon>
        <taxon>Betaproteobacteria</taxon>
        <taxon>Burkholderiales</taxon>
        <taxon>Burkholderiaceae</taxon>
        <taxon>Paraburkholderia</taxon>
    </lineage>
</organism>
<dbReference type="Gene3D" id="3.10.450.50">
    <property type="match status" value="1"/>
</dbReference>
<gene>
    <name evidence="2" type="ORF">ACFPTO_23100</name>
</gene>
<evidence type="ECO:0000256" key="1">
    <source>
        <dbReference type="SAM" id="SignalP"/>
    </source>
</evidence>
<protein>
    <submittedName>
        <fullName evidence="2">Phospholipid-binding protein MlaC</fullName>
    </submittedName>
</protein>
<feature type="chain" id="PRO_5045771058" evidence="1">
    <location>
        <begin position="27"/>
        <end position="233"/>
    </location>
</feature>
<evidence type="ECO:0000313" key="3">
    <source>
        <dbReference type="Proteomes" id="UP001596103"/>
    </source>
</evidence>
<sequence>MNQMWRIFLTACLMSAYLFAESSASAAPVDDIIEYVRIIDQSDPQSLIRSATEEVQDEIRARAIDPHDTVRIMDIINRDILPYTNIHRTAQLAMGHYWKMATPSQREEITQQFQILLIHTYSGALGLLTPGMKFKYPAAPASNNERDAVVRTIAAYNGDFVEIDYRLYRASDGWRVYDINLLGVWLVQVYKQQFSEAINRNGIDGFIRFLEDRNRKFHDENQNKQLTMLTAPQ</sequence>
<accession>A0ABW0JET7</accession>
<keyword evidence="1" id="KW-0732">Signal</keyword>
<proteinExistence type="predicted"/>
<dbReference type="InterPro" id="IPR008869">
    <property type="entry name" value="MlaC/ttg2D"/>
</dbReference>